<dbReference type="GeneID" id="91106104"/>
<dbReference type="Proteomes" id="UP001358614">
    <property type="component" value="Chromosome 2"/>
</dbReference>
<dbReference type="KEGG" id="ker:91106104"/>
<evidence type="ECO:0000256" key="3">
    <source>
        <dbReference type="ARBA" id="ARBA00023242"/>
    </source>
</evidence>
<feature type="compositionally biased region" description="Polar residues" evidence="5">
    <location>
        <begin position="421"/>
        <end position="430"/>
    </location>
</feature>
<dbReference type="InterPro" id="IPR012677">
    <property type="entry name" value="Nucleotide-bd_a/b_plait_sf"/>
</dbReference>
<feature type="region of interest" description="Disordered" evidence="5">
    <location>
        <begin position="295"/>
        <end position="453"/>
    </location>
</feature>
<feature type="compositionally biased region" description="Low complexity" evidence="5">
    <location>
        <begin position="546"/>
        <end position="563"/>
    </location>
</feature>
<reference evidence="7 8" key="1">
    <citation type="submission" date="2024-01" db="EMBL/GenBank/DDBJ databases">
        <title>Comparative genomics of Cryptococcus and Kwoniella reveals pathogenesis evolution and contrasting modes of karyotype evolution via chromosome fusion or intercentromeric recombination.</title>
        <authorList>
            <person name="Coelho M.A."/>
            <person name="David-Palma M."/>
            <person name="Shea T."/>
            <person name="Bowers K."/>
            <person name="McGinley-Smith S."/>
            <person name="Mohammad A.W."/>
            <person name="Gnirke A."/>
            <person name="Yurkov A.M."/>
            <person name="Nowrousian M."/>
            <person name="Sun S."/>
            <person name="Cuomo C.A."/>
            <person name="Heitman J."/>
        </authorList>
    </citation>
    <scope>NUCLEOTIDE SEQUENCE [LARGE SCALE GENOMIC DNA]</scope>
    <source>
        <strain evidence="7 8">PYCC6329</strain>
    </source>
</reference>
<comment type="subcellular location">
    <subcellularLocation>
        <location evidence="1">Nucleus</location>
        <location evidence="1">Nucleolus</location>
    </subcellularLocation>
</comment>
<proteinExistence type="predicted"/>
<organism evidence="7 8">
    <name type="scientific">Kwoniella europaea PYCC6329</name>
    <dbReference type="NCBI Taxonomy" id="1423913"/>
    <lineage>
        <taxon>Eukaryota</taxon>
        <taxon>Fungi</taxon>
        <taxon>Dikarya</taxon>
        <taxon>Basidiomycota</taxon>
        <taxon>Agaricomycotina</taxon>
        <taxon>Tremellomycetes</taxon>
        <taxon>Tremellales</taxon>
        <taxon>Cryptococcaceae</taxon>
        <taxon>Kwoniella</taxon>
    </lineage>
</organism>
<evidence type="ECO:0000313" key="8">
    <source>
        <dbReference type="Proteomes" id="UP001358614"/>
    </source>
</evidence>
<dbReference type="PANTHER" id="PTHR48029:SF1">
    <property type="entry name" value="NUCLEOLAR PROTEIN 8"/>
    <property type="match status" value="1"/>
</dbReference>
<dbReference type="PANTHER" id="PTHR48029">
    <property type="entry name" value="NUCLEOLAR PROTEIN 8"/>
    <property type="match status" value="1"/>
</dbReference>
<feature type="domain" description="RRM" evidence="6">
    <location>
        <begin position="8"/>
        <end position="87"/>
    </location>
</feature>
<feature type="compositionally biased region" description="Acidic residues" evidence="5">
    <location>
        <begin position="331"/>
        <end position="344"/>
    </location>
</feature>
<dbReference type="SUPFAM" id="SSF54928">
    <property type="entry name" value="RNA-binding domain, RBD"/>
    <property type="match status" value="1"/>
</dbReference>
<evidence type="ECO:0000256" key="4">
    <source>
        <dbReference type="PROSITE-ProRule" id="PRU00176"/>
    </source>
</evidence>
<keyword evidence="2 4" id="KW-0694">RNA-binding</keyword>
<protein>
    <recommendedName>
        <fullName evidence="6">RRM domain-containing protein</fullName>
    </recommendedName>
</protein>
<feature type="region of interest" description="Disordered" evidence="5">
    <location>
        <begin position="694"/>
        <end position="761"/>
    </location>
</feature>
<feature type="compositionally biased region" description="Basic residues" evidence="5">
    <location>
        <begin position="825"/>
        <end position="839"/>
    </location>
</feature>
<feature type="compositionally biased region" description="Polar residues" evidence="5">
    <location>
        <begin position="384"/>
        <end position="400"/>
    </location>
</feature>
<dbReference type="InterPro" id="IPR000504">
    <property type="entry name" value="RRM_dom"/>
</dbReference>
<dbReference type="InterPro" id="IPR034138">
    <property type="entry name" value="NOP8_RRM"/>
</dbReference>
<accession>A0AAX4KRT4</accession>
<dbReference type="CDD" id="cd12226">
    <property type="entry name" value="RRM_NOL8"/>
    <property type="match status" value="1"/>
</dbReference>
<evidence type="ECO:0000256" key="2">
    <source>
        <dbReference type="ARBA" id="ARBA00022884"/>
    </source>
</evidence>
<dbReference type="GO" id="GO:0005730">
    <property type="term" value="C:nucleolus"/>
    <property type="evidence" value="ECO:0007669"/>
    <property type="project" value="UniProtKB-SubCell"/>
</dbReference>
<dbReference type="GO" id="GO:0003723">
    <property type="term" value="F:RNA binding"/>
    <property type="evidence" value="ECO:0007669"/>
    <property type="project" value="UniProtKB-UniRule"/>
</dbReference>
<dbReference type="Gene3D" id="3.30.70.330">
    <property type="match status" value="1"/>
</dbReference>
<feature type="region of interest" description="Disordered" evidence="5">
    <location>
        <begin position="774"/>
        <end position="845"/>
    </location>
</feature>
<dbReference type="InterPro" id="IPR035979">
    <property type="entry name" value="RBD_domain_sf"/>
</dbReference>
<feature type="compositionally biased region" description="Polar residues" evidence="5">
    <location>
        <begin position="660"/>
        <end position="674"/>
    </location>
</feature>
<dbReference type="EMBL" id="CP144090">
    <property type="protein sequence ID" value="WWD09181.1"/>
    <property type="molecule type" value="Genomic_DNA"/>
</dbReference>
<feature type="compositionally biased region" description="Low complexity" evidence="5">
    <location>
        <begin position="586"/>
        <end position="599"/>
    </location>
</feature>
<keyword evidence="8" id="KW-1185">Reference proteome</keyword>
<name>A0AAX4KRT4_9TREE</name>
<feature type="compositionally biased region" description="Basic and acidic residues" evidence="5">
    <location>
        <begin position="808"/>
        <end position="820"/>
    </location>
</feature>
<feature type="region of interest" description="Disordered" evidence="5">
    <location>
        <begin position="494"/>
        <end position="674"/>
    </location>
</feature>
<feature type="compositionally biased region" description="Polar residues" evidence="5">
    <location>
        <begin position="513"/>
        <end position="522"/>
    </location>
</feature>
<gene>
    <name evidence="7" type="ORF">V865_007303</name>
</gene>
<dbReference type="RefSeq" id="XP_066087148.1">
    <property type="nucleotide sequence ID" value="XM_066231051.1"/>
</dbReference>
<evidence type="ECO:0000313" key="7">
    <source>
        <dbReference type="EMBL" id="WWD09181.1"/>
    </source>
</evidence>
<dbReference type="SMART" id="SM00360">
    <property type="entry name" value="RRM"/>
    <property type="match status" value="1"/>
</dbReference>
<sequence length="845" mass="92004">MVDATITKRLHVGGLTPAITTQHIKERFSSFGVVSEVEELGVDALGQPRPFTFLTLSTTPLQLKKCLNILSGSFWRGTQLRLAEAKPKYTERYAIPTPTAEEKRKVLEKKRKRVESKRGEDVGKLSQDFRLVNSTIAKKKKFWLVDEDEEDGRMVRPLTIRPSHPIGKPLVDNKVSKTQEGKKRVRGPPGRLRRRVINPIAWGSIYIKGDQLGSITETQNEDEANIQKGEWEFEEIDDSVVDEEGLDEDGRMVVGIWKKRDMNGEVIEESLVRSKKRRVSIGEVDISEYGSEDLGALEGGEVDSPLFGNRDLPAKGSESPLFPSRQIDDVHTDEEERGDNETLEDGNAVERASSPLFPLRVPDQDVKQSTTTSSPSSSDIVDQLEQQPSSPLFPTRSIETPNEENEAQQQPPSPLFPVRNEASTAQQASSPLFPARALQSRSPSPPPQRKPALTLPSQILTSARAERTSALGVLGSLLGDVSPPAKKEKVVWEVYPESDEDDEVEVGRGRSKSAASEISSVAQDKIRDEVMVDEEPNLNLDIPVDGESSSGSTSSSGSGSSSGDLEEGEGMDVDPPAGNEKEEESSSGSGSRSGSSSSGSGSGDDDEDESSESGSSSDSGSDSEEDSDSESDSEDEGEDKATDKPSVPTKPSGLKDMFAPTTSTPSTLNFGSTSASAGFSLLANLGDDIELDEEMDIPLPPAQADHPTGHKQEEDELQPLPLNQSSGRGKIKFDPSSSDIPLFFTLPTEAGPSGGERKGESRNLYNELHIGVPPITQPEYEHGEGDGEEEIPNVPLPGFSRQPGENDESMKAKWTNEKLELTQGWKKRFREAKKSKRRKGGEEVE</sequence>
<keyword evidence="3" id="KW-0539">Nucleus</keyword>
<dbReference type="PROSITE" id="PS50102">
    <property type="entry name" value="RRM"/>
    <property type="match status" value="1"/>
</dbReference>
<feature type="compositionally biased region" description="Acidic residues" evidence="5">
    <location>
        <begin position="621"/>
        <end position="638"/>
    </location>
</feature>
<evidence type="ECO:0000256" key="5">
    <source>
        <dbReference type="SAM" id="MobiDB-lite"/>
    </source>
</evidence>
<evidence type="ECO:0000256" key="1">
    <source>
        <dbReference type="ARBA" id="ARBA00004604"/>
    </source>
</evidence>
<evidence type="ECO:0000259" key="6">
    <source>
        <dbReference type="PROSITE" id="PS50102"/>
    </source>
</evidence>
<feature type="compositionally biased region" description="Low complexity" evidence="5">
    <location>
        <begin position="369"/>
        <end position="378"/>
    </location>
</feature>
<dbReference type="AlphaFoldDB" id="A0AAX4KRT4"/>